<dbReference type="EMBL" id="SRYA01000005">
    <property type="protein sequence ID" value="TGY97680.1"/>
    <property type="molecule type" value="Genomic_DNA"/>
</dbReference>
<keyword evidence="2" id="KW-1185">Reference proteome</keyword>
<protein>
    <submittedName>
        <fullName evidence="1">Uncharacterized protein</fullName>
    </submittedName>
</protein>
<comment type="caution">
    <text evidence="1">The sequence shown here is derived from an EMBL/GenBank/DDBJ whole genome shotgun (WGS) entry which is preliminary data.</text>
</comment>
<name>A0AC61S040_9FIRM</name>
<gene>
    <name evidence="1" type="ORF">E5329_03490</name>
</gene>
<organism evidence="1 2">
    <name type="scientific">Petralouisia muris</name>
    <dbReference type="NCBI Taxonomy" id="3032872"/>
    <lineage>
        <taxon>Bacteria</taxon>
        <taxon>Bacillati</taxon>
        <taxon>Bacillota</taxon>
        <taxon>Clostridia</taxon>
        <taxon>Lachnospirales</taxon>
        <taxon>Lachnospiraceae</taxon>
        <taxon>Petralouisia</taxon>
    </lineage>
</organism>
<reference evidence="1" key="1">
    <citation type="submission" date="2019-04" db="EMBL/GenBank/DDBJ databases">
        <title>Microbes associate with the intestines of laboratory mice.</title>
        <authorList>
            <person name="Navarre W."/>
            <person name="Wong E."/>
            <person name="Huang K."/>
            <person name="Tropini C."/>
            <person name="Ng K."/>
            <person name="Yu B."/>
        </authorList>
    </citation>
    <scope>NUCLEOTIDE SEQUENCE</scope>
    <source>
        <strain evidence="1">NM01_1-7b</strain>
    </source>
</reference>
<accession>A0AC61S040</accession>
<dbReference type="Proteomes" id="UP000304953">
    <property type="component" value="Unassembled WGS sequence"/>
</dbReference>
<sequence length="263" mass="29891">MLSRVQNSTGNGYFSQAVSEYARRMKPEEKKKNHSSGKTIAEFSEKEWNKLLQKVDYSIESYKTDVKQRQKEALERKKEQADQAAFANGNSGQEYETNVLWEGKARSMRFHKINQEKSEMGQEQNQELKIVDTISDELKDEAIRKIIGNRKSAPYSMLADENGMITYHGVVFQCDEEQNSLCLGDVSDPDQCISVPLESGGRLVVNRNDIDALSTAIGMFSPEDIRRIMQAIAQDGKVKKTEMEIEDMTSGVEVLEKEKEEES</sequence>
<evidence type="ECO:0000313" key="2">
    <source>
        <dbReference type="Proteomes" id="UP000304953"/>
    </source>
</evidence>
<proteinExistence type="predicted"/>
<evidence type="ECO:0000313" key="1">
    <source>
        <dbReference type="EMBL" id="TGY97680.1"/>
    </source>
</evidence>